<dbReference type="RefSeq" id="WP_386664755.1">
    <property type="nucleotide sequence ID" value="NZ_JBHLTG010000001.1"/>
</dbReference>
<gene>
    <name evidence="2" type="ORF">ACFFGH_03240</name>
</gene>
<sequence length="606" mass="66450">MRSQGTPEAVFVLGMHRSGTSATAGALARLGVRLGDRLVPPAPDNPDGYFEHAAIVGINESLLDSLERSWDDVRALPPAWCESPAAHAAAAAVEAVLGELDGQGLWALKDPRMSRLLPLWTHSSLLERRSAACLLVIRDPDEVAASLETRDGMPAMQAHILWLRHVLEAVEASSAMPRTVIAYTELLASPGATLERAACRLGIDLPGDPASAGLEGFLRASARHHRHDGPRTARTPWHALALECYGLMTANADPWDRLPAIGQRFEALCATDSVWIECLGQAARASDLQRRRLSEHANRMEQHAAALQLRMDLTDAALASAEHMSLQRMEEAQKLRSQLDETESALAVAEQLSIERLDEAQKLRNQLDETEPALAVAEQLSIERLDEAQKLRNQLDETESALAVAEQLSIERLDEAQKLRNQLDETEPALAVAEQLSIERLDEAQKLRSQLDETESALAVAEQLSIDRLEEARQLRVQLDATERAVVELENLSLTRLHELESTRRQLDETDRALGREQSRSVERLGAWEAAVARADALQAEVQTLSDALASARNDVEALSAALIASRNQITQVEEELARIRSSLAWRASQACLSILSQRGDKSGVA</sequence>
<dbReference type="Proteomes" id="UP001589896">
    <property type="component" value="Unassembled WGS sequence"/>
</dbReference>
<proteinExistence type="predicted"/>
<dbReference type="InterPro" id="IPR027417">
    <property type="entry name" value="P-loop_NTPase"/>
</dbReference>
<name>A0ABV6RIQ3_9GAMM</name>
<reference evidence="2 3" key="1">
    <citation type="submission" date="2024-09" db="EMBL/GenBank/DDBJ databases">
        <authorList>
            <person name="Sun Q."/>
            <person name="Mori K."/>
        </authorList>
    </citation>
    <scope>NUCLEOTIDE SEQUENCE [LARGE SCALE GENOMIC DNA]</scope>
    <source>
        <strain evidence="2 3">KCTC 23076</strain>
    </source>
</reference>
<dbReference type="Gene3D" id="3.40.50.300">
    <property type="entry name" value="P-loop containing nucleotide triphosphate hydrolases"/>
    <property type="match status" value="1"/>
</dbReference>
<organism evidence="2 3">
    <name type="scientific">Lysobacter korlensis</name>
    <dbReference type="NCBI Taxonomy" id="553636"/>
    <lineage>
        <taxon>Bacteria</taxon>
        <taxon>Pseudomonadati</taxon>
        <taxon>Pseudomonadota</taxon>
        <taxon>Gammaproteobacteria</taxon>
        <taxon>Lysobacterales</taxon>
        <taxon>Lysobacteraceae</taxon>
        <taxon>Lysobacter</taxon>
    </lineage>
</organism>
<evidence type="ECO:0008006" key="4">
    <source>
        <dbReference type="Google" id="ProtNLM"/>
    </source>
</evidence>
<feature type="coiled-coil region" evidence="1">
    <location>
        <begin position="290"/>
        <end position="352"/>
    </location>
</feature>
<keyword evidence="1" id="KW-0175">Coiled coil</keyword>
<evidence type="ECO:0000313" key="2">
    <source>
        <dbReference type="EMBL" id="MFC0676866.1"/>
    </source>
</evidence>
<accession>A0ABV6RIQ3</accession>
<protein>
    <recommendedName>
        <fullName evidence="4">Sulfotransferase family protein</fullName>
    </recommendedName>
</protein>
<dbReference type="EMBL" id="JBHLTG010000001">
    <property type="protein sequence ID" value="MFC0676866.1"/>
    <property type="molecule type" value="Genomic_DNA"/>
</dbReference>
<keyword evidence="3" id="KW-1185">Reference proteome</keyword>
<dbReference type="SUPFAM" id="SSF52540">
    <property type="entry name" value="P-loop containing nucleoside triphosphate hydrolases"/>
    <property type="match status" value="1"/>
</dbReference>
<feature type="coiled-coil region" evidence="1">
    <location>
        <begin position="444"/>
        <end position="576"/>
    </location>
</feature>
<evidence type="ECO:0000256" key="1">
    <source>
        <dbReference type="SAM" id="Coils"/>
    </source>
</evidence>
<comment type="caution">
    <text evidence="2">The sequence shown here is derived from an EMBL/GenBank/DDBJ whole genome shotgun (WGS) entry which is preliminary data.</text>
</comment>
<evidence type="ECO:0000313" key="3">
    <source>
        <dbReference type="Proteomes" id="UP001589896"/>
    </source>
</evidence>